<reference evidence="3" key="2">
    <citation type="submission" date="2021-04" db="EMBL/GenBank/DDBJ databases">
        <authorList>
            <person name="Gilroy R."/>
        </authorList>
    </citation>
    <scope>NUCLEOTIDE SEQUENCE</scope>
    <source>
        <strain evidence="3">USASDec5-558</strain>
    </source>
</reference>
<comment type="caution">
    <text evidence="3">The sequence shown here is derived from an EMBL/GenBank/DDBJ whole genome shotgun (WGS) entry which is preliminary data.</text>
</comment>
<evidence type="ECO:0000313" key="4">
    <source>
        <dbReference type="Proteomes" id="UP000886829"/>
    </source>
</evidence>
<evidence type="ECO:0000313" key="3">
    <source>
        <dbReference type="EMBL" id="HIX56921.1"/>
    </source>
</evidence>
<dbReference type="Pfam" id="PF14542">
    <property type="entry name" value="Acetyltransf_CG"/>
    <property type="match status" value="1"/>
</dbReference>
<dbReference type="PANTHER" id="PTHR31435">
    <property type="entry name" value="PROTEIN NATD1"/>
    <property type="match status" value="1"/>
</dbReference>
<feature type="domain" description="N-acetyltransferase" evidence="2">
    <location>
        <begin position="10"/>
        <end position="95"/>
    </location>
</feature>
<dbReference type="InterPro" id="IPR045057">
    <property type="entry name" value="Gcn5-rel_NAT"/>
</dbReference>
<dbReference type="InterPro" id="IPR016181">
    <property type="entry name" value="Acyl_CoA_acyltransferase"/>
</dbReference>
<dbReference type="Proteomes" id="UP000886829">
    <property type="component" value="Unassembled WGS sequence"/>
</dbReference>
<protein>
    <submittedName>
        <fullName evidence="3">N-acetyltransferase</fullName>
    </submittedName>
</protein>
<proteinExistence type="predicted"/>
<dbReference type="AlphaFoldDB" id="A0A9D2B1F6"/>
<dbReference type="CDD" id="cd04301">
    <property type="entry name" value="NAT_SF"/>
    <property type="match status" value="1"/>
</dbReference>
<evidence type="ECO:0000259" key="2">
    <source>
        <dbReference type="PROSITE" id="PS51729"/>
    </source>
</evidence>
<organism evidence="3 4">
    <name type="scientific">Candidatus Anaerobiospirillum pullistercoris</name>
    <dbReference type="NCBI Taxonomy" id="2838452"/>
    <lineage>
        <taxon>Bacteria</taxon>
        <taxon>Pseudomonadati</taxon>
        <taxon>Pseudomonadota</taxon>
        <taxon>Gammaproteobacteria</taxon>
        <taxon>Aeromonadales</taxon>
        <taxon>Succinivibrionaceae</taxon>
        <taxon>Anaerobiospirillum</taxon>
    </lineage>
</organism>
<feature type="region of interest" description="Disordered" evidence="1">
    <location>
        <begin position="91"/>
        <end position="111"/>
    </location>
</feature>
<dbReference type="PROSITE" id="PS51729">
    <property type="entry name" value="GNAT_YJDJ"/>
    <property type="match status" value="1"/>
</dbReference>
<reference evidence="3" key="1">
    <citation type="journal article" date="2021" name="PeerJ">
        <title>Extensive microbial diversity within the chicken gut microbiome revealed by metagenomics and culture.</title>
        <authorList>
            <person name="Gilroy R."/>
            <person name="Ravi A."/>
            <person name="Getino M."/>
            <person name="Pursley I."/>
            <person name="Horton D.L."/>
            <person name="Alikhan N.F."/>
            <person name="Baker D."/>
            <person name="Gharbi K."/>
            <person name="Hall N."/>
            <person name="Watson M."/>
            <person name="Adriaenssens E.M."/>
            <person name="Foster-Nyarko E."/>
            <person name="Jarju S."/>
            <person name="Secka A."/>
            <person name="Antonio M."/>
            <person name="Oren A."/>
            <person name="Chaudhuri R.R."/>
            <person name="La Ragione R."/>
            <person name="Hildebrand F."/>
            <person name="Pallen M.J."/>
        </authorList>
    </citation>
    <scope>NUCLEOTIDE SEQUENCE</scope>
    <source>
        <strain evidence="3">USASDec5-558</strain>
    </source>
</reference>
<gene>
    <name evidence="3" type="ORF">H9850_05570</name>
</gene>
<dbReference type="PANTHER" id="PTHR31435:SF9">
    <property type="entry name" value="PROTEIN NATD1"/>
    <property type="match status" value="1"/>
</dbReference>
<dbReference type="SUPFAM" id="SSF55729">
    <property type="entry name" value="Acyl-CoA N-acyltransferases (Nat)"/>
    <property type="match status" value="1"/>
</dbReference>
<name>A0A9D2B1F6_9GAMM</name>
<dbReference type="InterPro" id="IPR031165">
    <property type="entry name" value="GNAT_YJDJ"/>
</dbReference>
<accession>A0A9D2B1F6</accession>
<sequence length="111" mass="12672">MESQDQIQPQIHVDQDFIDLTIDGYTAYLNFETYGGVLDVRKTFVPNELRGKGVAGKLVKAAYDYAREHHYECVGTCSYAVKWLERHPEYEGRPSEDYVPDSCAIGKHQAK</sequence>
<evidence type="ECO:0000256" key="1">
    <source>
        <dbReference type="SAM" id="MobiDB-lite"/>
    </source>
</evidence>
<dbReference type="Gene3D" id="3.40.630.30">
    <property type="match status" value="1"/>
</dbReference>
<dbReference type="EMBL" id="DXEV01000105">
    <property type="protein sequence ID" value="HIX56921.1"/>
    <property type="molecule type" value="Genomic_DNA"/>
</dbReference>